<accession>A0A0K2UUX3</accession>
<evidence type="ECO:0000259" key="4">
    <source>
        <dbReference type="PROSITE" id="PS50240"/>
    </source>
</evidence>
<feature type="chain" id="PRO_5005488987" description="Peptidase S1 domain-containing protein" evidence="3">
    <location>
        <begin position="28"/>
        <end position="391"/>
    </location>
</feature>
<keyword evidence="2" id="KW-0645">Protease</keyword>
<dbReference type="GO" id="GO:0006508">
    <property type="term" value="P:proteolysis"/>
    <property type="evidence" value="ECO:0007669"/>
    <property type="project" value="UniProtKB-KW"/>
</dbReference>
<dbReference type="PANTHER" id="PTHR24252">
    <property type="entry name" value="ACROSIN-RELATED"/>
    <property type="match status" value="1"/>
</dbReference>
<dbReference type="RefSeq" id="XP_040583953.1">
    <property type="nucleotide sequence ID" value="XM_040728019.2"/>
</dbReference>
<evidence type="ECO:0000256" key="2">
    <source>
        <dbReference type="RuleBase" id="RU363034"/>
    </source>
</evidence>
<dbReference type="InterPro" id="IPR043504">
    <property type="entry name" value="Peptidase_S1_PA_chymotrypsin"/>
</dbReference>
<dbReference type="GeneID" id="121132589"/>
<dbReference type="KEGG" id="lsm:121132589"/>
<keyword evidence="2" id="KW-0378">Hydrolase</keyword>
<dbReference type="InterPro" id="IPR001314">
    <property type="entry name" value="Peptidase_S1A"/>
</dbReference>
<dbReference type="PANTHER" id="PTHR24252:SF7">
    <property type="entry name" value="HYALIN"/>
    <property type="match status" value="1"/>
</dbReference>
<protein>
    <recommendedName>
        <fullName evidence="4">Peptidase S1 domain-containing protein</fullName>
    </recommendedName>
</protein>
<dbReference type="PROSITE" id="PS00134">
    <property type="entry name" value="TRYPSIN_HIS"/>
    <property type="match status" value="1"/>
</dbReference>
<dbReference type="InterPro" id="IPR001254">
    <property type="entry name" value="Trypsin_dom"/>
</dbReference>
<evidence type="ECO:0000313" key="5">
    <source>
        <dbReference type="EMBL" id="CDW41722.1"/>
    </source>
</evidence>
<dbReference type="Gene3D" id="2.40.10.10">
    <property type="entry name" value="Trypsin-like serine proteases"/>
    <property type="match status" value="1"/>
</dbReference>
<dbReference type="CDD" id="cd00190">
    <property type="entry name" value="Tryp_SPc"/>
    <property type="match status" value="1"/>
</dbReference>
<dbReference type="GO" id="GO:0004252">
    <property type="term" value="F:serine-type endopeptidase activity"/>
    <property type="evidence" value="ECO:0007669"/>
    <property type="project" value="InterPro"/>
</dbReference>
<dbReference type="EMBL" id="HACA01024361">
    <property type="protein sequence ID" value="CDW41722.1"/>
    <property type="molecule type" value="Transcribed_RNA"/>
</dbReference>
<dbReference type="SUPFAM" id="SSF50494">
    <property type="entry name" value="Trypsin-like serine proteases"/>
    <property type="match status" value="1"/>
</dbReference>
<feature type="signal peptide" evidence="3">
    <location>
        <begin position="1"/>
        <end position="27"/>
    </location>
</feature>
<keyword evidence="2" id="KW-0720">Serine protease</keyword>
<dbReference type="SMART" id="SM00020">
    <property type="entry name" value="Tryp_SPc"/>
    <property type="match status" value="1"/>
</dbReference>
<dbReference type="PROSITE" id="PS00135">
    <property type="entry name" value="TRYPSIN_SER"/>
    <property type="match status" value="1"/>
</dbReference>
<feature type="domain" description="Peptidase S1" evidence="4">
    <location>
        <begin position="135"/>
        <end position="387"/>
    </location>
</feature>
<evidence type="ECO:0000256" key="1">
    <source>
        <dbReference type="ARBA" id="ARBA00023157"/>
    </source>
</evidence>
<dbReference type="Pfam" id="PF00089">
    <property type="entry name" value="Trypsin"/>
    <property type="match status" value="1"/>
</dbReference>
<evidence type="ECO:0000256" key="3">
    <source>
        <dbReference type="SAM" id="SignalP"/>
    </source>
</evidence>
<dbReference type="InterPro" id="IPR009003">
    <property type="entry name" value="Peptidase_S1_PA"/>
</dbReference>
<dbReference type="AlphaFoldDB" id="A0A0K2UUX3"/>
<sequence length="391" mass="42608">MTFFHHVHSLPLIFALILVSSLKFTTTSFLDDPELSSHCRSQGGTCGPMLSCLLKMGFVAGSCGGVFSVCCAQPSTVSRWIRENNHGSNHIGGGDSSSQYRSNHKKIKFLGSRYGPVVNDPHCGRPVELTANRRVLDGKPAGFGSFPWQALIRIGKGKCGGVLINRRHVVTAGHCVKNKPLSSLTVTLGEYHLKLANEPYPSEKFRVTRAVVHPRFQFSPAADRYDVAVLTIDRPVQYAPHIAPICLPEAGRDPAPGTNAYVAGWGALIPDDVAGPLIPFLLPEIKRPSVLQVVNVPVLDNERCETWHKDKGFNIKIWPEMVCAGYRQGGKDSCKGDSGGPLMVQQRDGRWVLVGIVSAGFSCGKPGQPGIYHRISSTSDWVTYYANPGFF</sequence>
<dbReference type="PRINTS" id="PR00722">
    <property type="entry name" value="CHYMOTRYPSIN"/>
</dbReference>
<keyword evidence="1" id="KW-1015">Disulfide bond</keyword>
<dbReference type="InterPro" id="IPR018114">
    <property type="entry name" value="TRYPSIN_HIS"/>
</dbReference>
<proteinExistence type="predicted"/>
<name>A0A0K2UUX3_LEPSM</name>
<organism evidence="5">
    <name type="scientific">Lepeophtheirus salmonis</name>
    <name type="common">Salmon louse</name>
    <name type="synonym">Caligus salmonis</name>
    <dbReference type="NCBI Taxonomy" id="72036"/>
    <lineage>
        <taxon>Eukaryota</taxon>
        <taxon>Metazoa</taxon>
        <taxon>Ecdysozoa</taxon>
        <taxon>Arthropoda</taxon>
        <taxon>Crustacea</taxon>
        <taxon>Multicrustacea</taxon>
        <taxon>Hexanauplia</taxon>
        <taxon>Copepoda</taxon>
        <taxon>Siphonostomatoida</taxon>
        <taxon>Caligidae</taxon>
        <taxon>Lepeophtheirus</taxon>
    </lineage>
</organism>
<keyword evidence="3" id="KW-0732">Signal</keyword>
<dbReference type="FunFam" id="2.40.10.10:FF:000072">
    <property type="entry name" value="CLIP-domain serine protease"/>
    <property type="match status" value="1"/>
</dbReference>
<dbReference type="InterPro" id="IPR033116">
    <property type="entry name" value="TRYPSIN_SER"/>
</dbReference>
<dbReference type="OrthoDB" id="6380398at2759"/>
<dbReference type="PROSITE" id="PS50240">
    <property type="entry name" value="TRYPSIN_DOM"/>
    <property type="match status" value="1"/>
</dbReference>
<reference evidence="5" key="1">
    <citation type="submission" date="2014-05" db="EMBL/GenBank/DDBJ databases">
        <authorList>
            <person name="Chronopoulou M."/>
        </authorList>
    </citation>
    <scope>NUCLEOTIDE SEQUENCE</scope>
    <source>
        <tissue evidence="5">Whole organism</tissue>
    </source>
</reference>